<dbReference type="InterPro" id="IPR036866">
    <property type="entry name" value="RibonucZ/Hydroxyglut_hydro"/>
</dbReference>
<evidence type="ECO:0000256" key="1">
    <source>
        <dbReference type="ARBA" id="ARBA00011738"/>
    </source>
</evidence>
<dbReference type="Gene3D" id="3.60.15.10">
    <property type="entry name" value="Ribonuclease Z/Hydroxyacylglutathione hydrolase-like"/>
    <property type="match status" value="1"/>
</dbReference>
<dbReference type="NCBIfam" id="NF000801">
    <property type="entry name" value="PRK00055.1-3"/>
    <property type="match status" value="1"/>
</dbReference>
<dbReference type="Proteomes" id="UP001079657">
    <property type="component" value="Unassembled WGS sequence"/>
</dbReference>
<dbReference type="GO" id="GO:0042781">
    <property type="term" value="F:3'-tRNA processing endoribonuclease activity"/>
    <property type="evidence" value="ECO:0007669"/>
    <property type="project" value="UniProtKB-EC"/>
</dbReference>
<feature type="binding site" evidence="8">
    <location>
        <position position="63"/>
    </location>
    <ligand>
        <name>Zn(2+)</name>
        <dbReference type="ChEBI" id="CHEBI:29105"/>
        <label>1</label>
        <note>catalytic</note>
    </ligand>
</feature>
<comment type="catalytic activity">
    <reaction evidence="8">
        <text>Endonucleolytic cleavage of RNA, removing extra 3' nucleotides from tRNA precursor, generating 3' termini of tRNAs. A 3'-hydroxy group is left at the tRNA terminus and a 5'-phosphoryl group is left at the trailer molecule.</text>
        <dbReference type="EC" id="3.1.26.11"/>
    </reaction>
</comment>
<feature type="binding site" evidence="8">
    <location>
        <position position="266"/>
    </location>
    <ligand>
        <name>Zn(2+)</name>
        <dbReference type="ChEBI" id="CHEBI:29105"/>
        <label>2</label>
        <note>catalytic</note>
    </ligand>
</feature>
<feature type="binding site" evidence="8">
    <location>
        <position position="207"/>
    </location>
    <ligand>
        <name>Zn(2+)</name>
        <dbReference type="ChEBI" id="CHEBI:29105"/>
        <label>2</label>
        <note>catalytic</note>
    </ligand>
</feature>
<dbReference type="PANTHER" id="PTHR46018">
    <property type="entry name" value="ZINC PHOSPHODIESTERASE ELAC PROTEIN 1"/>
    <property type="match status" value="1"/>
</dbReference>
<evidence type="ECO:0000256" key="5">
    <source>
        <dbReference type="ARBA" id="ARBA00022759"/>
    </source>
</evidence>
<evidence type="ECO:0000256" key="7">
    <source>
        <dbReference type="ARBA" id="ARBA00022833"/>
    </source>
</evidence>
<dbReference type="HAMAP" id="MF_01818">
    <property type="entry name" value="RNase_Z_BN"/>
    <property type="match status" value="1"/>
</dbReference>
<organism evidence="10 11">
    <name type="scientific">Clostridium ganghwense</name>
    <dbReference type="NCBI Taxonomy" id="312089"/>
    <lineage>
        <taxon>Bacteria</taxon>
        <taxon>Bacillati</taxon>
        <taxon>Bacillota</taxon>
        <taxon>Clostridia</taxon>
        <taxon>Eubacteriales</taxon>
        <taxon>Clostridiaceae</taxon>
        <taxon>Clostridium</taxon>
    </lineage>
</organism>
<feature type="domain" description="Metallo-beta-lactamase" evidence="9">
    <location>
        <begin position="19"/>
        <end position="195"/>
    </location>
</feature>
<dbReference type="PANTHER" id="PTHR46018:SF2">
    <property type="entry name" value="ZINC PHOSPHODIESTERASE ELAC PROTEIN 1"/>
    <property type="match status" value="1"/>
</dbReference>
<dbReference type="RefSeq" id="WP_268049600.1">
    <property type="nucleotide sequence ID" value="NZ_JAPQES010000002.1"/>
</dbReference>
<feature type="active site" description="Proton acceptor" evidence="8">
    <location>
        <position position="65"/>
    </location>
</feature>
<comment type="similarity">
    <text evidence="8">Belongs to the RNase Z family.</text>
</comment>
<feature type="binding site" evidence="8">
    <location>
        <position position="65"/>
    </location>
    <ligand>
        <name>Zn(2+)</name>
        <dbReference type="ChEBI" id="CHEBI:29105"/>
        <label>2</label>
        <note>catalytic</note>
    </ligand>
</feature>
<dbReference type="Pfam" id="PF23023">
    <property type="entry name" value="Anti-Pycsar_Apyc1"/>
    <property type="match status" value="1"/>
</dbReference>
<sequence>MIRVCLLASGGMMPMPNRYLSSMLVSCKGSLLLVDCGEGTQILLKKLKWGIKAIDVICITHYHADHTAGLPGLLSTIGNSGRTEPITIIGPKGLKEIIKGLTVITPELPFKLNLIEVSDEGLKDYKDKEYYIGAVPVEHSLECMAYSIEVKRNRKFDKNKAESKNIPREFWRILQKGETVQCEDKMFTPEMILGKERKGIKVSYCTDTRPVDKLIDFIRQSDLFIGEGMYGDDDYLEKAKENYHMLFSECAYLAKEADVKELWLTHFSPSIKDPEEFLYKAEEIFPNSKIGEELMIKELNFEKD</sequence>
<feature type="binding site" evidence="8">
    <location>
        <position position="139"/>
    </location>
    <ligand>
        <name>Zn(2+)</name>
        <dbReference type="ChEBI" id="CHEBI:29105"/>
        <label>1</label>
        <note>catalytic</note>
    </ligand>
</feature>
<feature type="binding site" evidence="8">
    <location>
        <position position="207"/>
    </location>
    <ligand>
        <name>Zn(2+)</name>
        <dbReference type="ChEBI" id="CHEBI:29105"/>
        <label>1</label>
        <note>catalytic</note>
    </ligand>
</feature>
<feature type="binding site" evidence="8">
    <location>
        <position position="61"/>
    </location>
    <ligand>
        <name>Zn(2+)</name>
        <dbReference type="ChEBI" id="CHEBI:29105"/>
        <label>1</label>
        <note>catalytic</note>
    </ligand>
</feature>
<dbReference type="InterPro" id="IPR013471">
    <property type="entry name" value="RNase_Z/BN"/>
</dbReference>
<accession>A0ABT4CNZ0</accession>
<evidence type="ECO:0000256" key="3">
    <source>
        <dbReference type="ARBA" id="ARBA00022722"/>
    </source>
</evidence>
<dbReference type="CDD" id="cd07717">
    <property type="entry name" value="RNaseZ_ZiPD-like_MBL-fold"/>
    <property type="match status" value="1"/>
</dbReference>
<comment type="caution">
    <text evidence="10">The sequence shown here is derived from an EMBL/GenBank/DDBJ whole genome shotgun (WGS) entry which is preliminary data.</text>
</comment>
<evidence type="ECO:0000256" key="4">
    <source>
        <dbReference type="ARBA" id="ARBA00022723"/>
    </source>
</evidence>
<keyword evidence="11" id="KW-1185">Reference proteome</keyword>
<comment type="subunit">
    <text evidence="1 8">Homodimer.</text>
</comment>
<evidence type="ECO:0000256" key="6">
    <source>
        <dbReference type="ARBA" id="ARBA00022801"/>
    </source>
</evidence>
<dbReference type="EMBL" id="JAPQES010000002">
    <property type="protein sequence ID" value="MCY6370775.1"/>
    <property type="molecule type" value="Genomic_DNA"/>
</dbReference>
<protein>
    <recommendedName>
        <fullName evidence="8">Ribonuclease Z</fullName>
        <shortName evidence="8">RNase Z</shortName>
        <ecNumber evidence="8">3.1.26.11</ecNumber>
    </recommendedName>
    <alternativeName>
        <fullName evidence="8">tRNA 3 endonuclease</fullName>
    </alternativeName>
    <alternativeName>
        <fullName evidence="8">tRNase Z</fullName>
    </alternativeName>
</protein>
<keyword evidence="6 8" id="KW-0378">Hydrolase</keyword>
<keyword evidence="4 8" id="KW-0479">Metal-binding</keyword>
<feature type="binding site" evidence="8">
    <location>
        <position position="66"/>
    </location>
    <ligand>
        <name>Zn(2+)</name>
        <dbReference type="ChEBI" id="CHEBI:29105"/>
        <label>2</label>
        <note>catalytic</note>
    </ligand>
</feature>
<evidence type="ECO:0000256" key="2">
    <source>
        <dbReference type="ARBA" id="ARBA00022694"/>
    </source>
</evidence>
<dbReference type="SMART" id="SM00849">
    <property type="entry name" value="Lactamase_B"/>
    <property type="match status" value="1"/>
</dbReference>
<name>A0ABT4CNZ0_9CLOT</name>
<evidence type="ECO:0000256" key="8">
    <source>
        <dbReference type="HAMAP-Rule" id="MF_01818"/>
    </source>
</evidence>
<dbReference type="InterPro" id="IPR001279">
    <property type="entry name" value="Metallo-B-lactamas"/>
</dbReference>
<evidence type="ECO:0000313" key="11">
    <source>
        <dbReference type="Proteomes" id="UP001079657"/>
    </source>
</evidence>
<gene>
    <name evidence="8" type="primary">rnz</name>
    <name evidence="10" type="ORF">OXH55_09050</name>
</gene>
<keyword evidence="7 8" id="KW-0862">Zinc</keyword>
<dbReference type="NCBIfam" id="TIGR02651">
    <property type="entry name" value="RNase_Z"/>
    <property type="match status" value="1"/>
</dbReference>
<comment type="function">
    <text evidence="8">Zinc phosphodiesterase, which displays some tRNA 3'-processing endonuclease activity. Probably involved in tRNA maturation, by removing a 3'-trailer from precursor tRNA.</text>
</comment>
<evidence type="ECO:0000313" key="10">
    <source>
        <dbReference type="EMBL" id="MCY6370775.1"/>
    </source>
</evidence>
<comment type="cofactor">
    <cofactor evidence="8">
        <name>Zn(2+)</name>
        <dbReference type="ChEBI" id="CHEBI:29105"/>
    </cofactor>
    <text evidence="8">Binds 2 Zn(2+) ions.</text>
</comment>
<keyword evidence="5 8" id="KW-0255">Endonuclease</keyword>
<dbReference type="EC" id="3.1.26.11" evidence="8"/>
<reference evidence="10" key="1">
    <citation type="submission" date="2022-12" db="EMBL/GenBank/DDBJ databases">
        <authorList>
            <person name="Wang J."/>
        </authorList>
    </citation>
    <scope>NUCLEOTIDE SEQUENCE</scope>
    <source>
        <strain evidence="10">HY-42-06</strain>
    </source>
</reference>
<keyword evidence="3 8" id="KW-0540">Nuclease</keyword>
<keyword evidence="2 8" id="KW-0819">tRNA processing</keyword>
<dbReference type="SUPFAM" id="SSF56281">
    <property type="entry name" value="Metallo-hydrolase/oxidoreductase"/>
    <property type="match status" value="1"/>
</dbReference>
<proteinExistence type="inferred from homology"/>
<evidence type="ECO:0000259" key="9">
    <source>
        <dbReference type="SMART" id="SM00849"/>
    </source>
</evidence>